<dbReference type="RefSeq" id="WP_349144919.1">
    <property type="nucleotide sequence ID" value="NZ_JBBMFC010000027.1"/>
</dbReference>
<name>A0ABV1I3I4_9FIRM</name>
<organism evidence="2 3">
    <name type="scientific">Hominiventricola aquisgranensis</name>
    <dbReference type="NCBI Taxonomy" id="3133164"/>
    <lineage>
        <taxon>Bacteria</taxon>
        <taxon>Bacillati</taxon>
        <taxon>Bacillota</taxon>
        <taxon>Clostridia</taxon>
        <taxon>Lachnospirales</taxon>
        <taxon>Lachnospiraceae</taxon>
        <taxon>Hominiventricola</taxon>
    </lineage>
</organism>
<evidence type="ECO:0000313" key="2">
    <source>
        <dbReference type="EMBL" id="MEQ2579750.1"/>
    </source>
</evidence>
<dbReference type="Proteomes" id="UP001470288">
    <property type="component" value="Unassembled WGS sequence"/>
</dbReference>
<evidence type="ECO:0000256" key="1">
    <source>
        <dbReference type="SAM" id="Phobius"/>
    </source>
</evidence>
<accession>A0ABV1I3I4</accession>
<gene>
    <name evidence="2" type="ORF">WMO62_13105</name>
</gene>
<evidence type="ECO:0000313" key="3">
    <source>
        <dbReference type="Proteomes" id="UP001470288"/>
    </source>
</evidence>
<keyword evidence="1" id="KW-0812">Transmembrane</keyword>
<reference evidence="2 3" key="1">
    <citation type="submission" date="2024-03" db="EMBL/GenBank/DDBJ databases">
        <title>Human intestinal bacterial collection.</title>
        <authorList>
            <person name="Pauvert C."/>
            <person name="Hitch T.C.A."/>
            <person name="Clavel T."/>
        </authorList>
    </citation>
    <scope>NUCLEOTIDE SEQUENCE [LARGE SCALE GENOMIC DNA]</scope>
    <source>
        <strain evidence="2 3">CLA-AA-H78B</strain>
    </source>
</reference>
<dbReference type="EMBL" id="JBBMFC010000027">
    <property type="protein sequence ID" value="MEQ2579750.1"/>
    <property type="molecule type" value="Genomic_DNA"/>
</dbReference>
<proteinExistence type="predicted"/>
<keyword evidence="1" id="KW-1133">Transmembrane helix</keyword>
<keyword evidence="3" id="KW-1185">Reference proteome</keyword>
<comment type="caution">
    <text evidence="2">The sequence shown here is derived from an EMBL/GenBank/DDBJ whole genome shotgun (WGS) entry which is preliminary data.</text>
</comment>
<keyword evidence="1" id="KW-0472">Membrane</keyword>
<feature type="transmembrane region" description="Helical" evidence="1">
    <location>
        <begin position="38"/>
        <end position="59"/>
    </location>
</feature>
<protein>
    <submittedName>
        <fullName evidence="2">Uncharacterized protein</fullName>
    </submittedName>
</protein>
<sequence length="71" mass="8059">MLKKMKRALALGAVAAIALLFMVTLILAFIDTEKARELLMASIVATIVIPTLIYVYLWLFQLFTKKKDDEK</sequence>